<feature type="compositionally biased region" description="Basic residues" evidence="1">
    <location>
        <begin position="304"/>
        <end position="317"/>
    </location>
</feature>
<proteinExistence type="predicted"/>
<protein>
    <submittedName>
        <fullName evidence="2">Uncharacterized protein</fullName>
    </submittedName>
</protein>
<keyword evidence="3" id="KW-1185">Reference proteome</keyword>
<evidence type="ECO:0000313" key="3">
    <source>
        <dbReference type="Proteomes" id="UP001141327"/>
    </source>
</evidence>
<name>A0ABQ8U270_9EUKA</name>
<evidence type="ECO:0000256" key="1">
    <source>
        <dbReference type="SAM" id="MobiDB-lite"/>
    </source>
</evidence>
<gene>
    <name evidence="2" type="ORF">PAPYR_12252</name>
</gene>
<feature type="region of interest" description="Disordered" evidence="1">
    <location>
        <begin position="304"/>
        <end position="335"/>
    </location>
</feature>
<dbReference type="Proteomes" id="UP001141327">
    <property type="component" value="Unassembled WGS sequence"/>
</dbReference>
<feature type="region of interest" description="Disordered" evidence="1">
    <location>
        <begin position="1"/>
        <end position="42"/>
    </location>
</feature>
<dbReference type="EMBL" id="JAPMOS010000283">
    <property type="protein sequence ID" value="KAJ4453297.1"/>
    <property type="molecule type" value="Genomic_DNA"/>
</dbReference>
<comment type="caution">
    <text evidence="2">The sequence shown here is derived from an EMBL/GenBank/DDBJ whole genome shotgun (WGS) entry which is preliminary data.</text>
</comment>
<organism evidence="2 3">
    <name type="scientific">Paratrimastix pyriformis</name>
    <dbReference type="NCBI Taxonomy" id="342808"/>
    <lineage>
        <taxon>Eukaryota</taxon>
        <taxon>Metamonada</taxon>
        <taxon>Preaxostyla</taxon>
        <taxon>Paratrimastigidae</taxon>
        <taxon>Paratrimastix</taxon>
    </lineage>
</organism>
<accession>A0ABQ8U270</accession>
<evidence type="ECO:0000313" key="2">
    <source>
        <dbReference type="EMBL" id="KAJ4453297.1"/>
    </source>
</evidence>
<sequence>MSSDAPPVPAQQDSKDAPLTGTDDHRAASSTDLSKLPSEDASICDSEADAEQNYIFERLSALYFQQPNAMPDLSGDLPSLSEDTSKDVEKQLAALSGTDRAILESIGLNFASLQRAESRTEQLSKITRILLHFPTFLGQGKSDPLSSPPPSCILPGPMRAFTENLDKKIAAVAKTLLGAIRPLEAVYGLCSASVLDKRSYLDLVECRNTTFLTLTALQEAAKALSGVRRSLWRPLLAPNATSDLPPDCIIGKDEAVALRDQAVKKAETKRADPARVESLDTIKNCSSEKKGSALNSLIHQGLSKQHRTTCTRSHRQRPYLLGKTSTKQNLGPPKQ</sequence>
<reference evidence="2" key="1">
    <citation type="journal article" date="2022" name="bioRxiv">
        <title>Genomics of Preaxostyla Flagellates Illuminates Evolutionary Transitions and the Path Towards Mitochondrial Loss.</title>
        <authorList>
            <person name="Novak L.V.F."/>
            <person name="Treitli S.C."/>
            <person name="Pyrih J."/>
            <person name="Halakuc P."/>
            <person name="Pipaliya S.V."/>
            <person name="Vacek V."/>
            <person name="Brzon O."/>
            <person name="Soukal P."/>
            <person name="Eme L."/>
            <person name="Dacks J.B."/>
            <person name="Karnkowska A."/>
            <person name="Elias M."/>
            <person name="Hampl V."/>
        </authorList>
    </citation>
    <scope>NUCLEOTIDE SEQUENCE</scope>
    <source>
        <strain evidence="2">RCP-MX</strain>
    </source>
</reference>